<dbReference type="STRING" id="1217721.HY57_20650"/>
<feature type="transmembrane region" description="Helical" evidence="11">
    <location>
        <begin position="15"/>
        <end position="34"/>
    </location>
</feature>
<dbReference type="SUPFAM" id="SSF158472">
    <property type="entry name" value="HAMP domain-like"/>
    <property type="match status" value="1"/>
</dbReference>
<feature type="transmembrane region" description="Helical" evidence="11">
    <location>
        <begin position="161"/>
        <end position="180"/>
    </location>
</feature>
<dbReference type="CDD" id="cd06225">
    <property type="entry name" value="HAMP"/>
    <property type="match status" value="1"/>
</dbReference>
<evidence type="ECO:0000256" key="11">
    <source>
        <dbReference type="SAM" id="Phobius"/>
    </source>
</evidence>
<evidence type="ECO:0000256" key="4">
    <source>
        <dbReference type="ARBA" id="ARBA00022553"/>
    </source>
</evidence>
<evidence type="ECO:0000256" key="3">
    <source>
        <dbReference type="ARBA" id="ARBA00012438"/>
    </source>
</evidence>
<dbReference type="Gene3D" id="1.10.287.130">
    <property type="match status" value="1"/>
</dbReference>
<dbReference type="GO" id="GO:0000155">
    <property type="term" value="F:phosphorelay sensor kinase activity"/>
    <property type="evidence" value="ECO:0007669"/>
    <property type="project" value="InterPro"/>
</dbReference>
<dbReference type="PANTHER" id="PTHR45436">
    <property type="entry name" value="SENSOR HISTIDINE KINASE YKOH"/>
    <property type="match status" value="1"/>
</dbReference>
<dbReference type="InterPro" id="IPR003594">
    <property type="entry name" value="HATPase_dom"/>
</dbReference>
<dbReference type="HOGENOM" id="CLU_000445_89_6_6"/>
<dbReference type="OrthoDB" id="9809766at2"/>
<dbReference type="SMART" id="SM00304">
    <property type="entry name" value="HAMP"/>
    <property type="match status" value="1"/>
</dbReference>
<dbReference type="SMART" id="SM00387">
    <property type="entry name" value="HATPase_c"/>
    <property type="match status" value="1"/>
</dbReference>
<dbReference type="PROSITE" id="PS50885">
    <property type="entry name" value="HAMP"/>
    <property type="match status" value="1"/>
</dbReference>
<keyword evidence="4" id="KW-0597">Phosphoprotein</keyword>
<dbReference type="PANTHER" id="PTHR45436:SF8">
    <property type="entry name" value="HISTIDINE KINASE"/>
    <property type="match status" value="1"/>
</dbReference>
<accession>A0A075K5S6</accession>
<keyword evidence="7 14" id="KW-0418">Kinase</keyword>
<dbReference type="SUPFAM" id="SSF47384">
    <property type="entry name" value="Homodimeric domain of signal transducing histidine kinase"/>
    <property type="match status" value="1"/>
</dbReference>
<dbReference type="AlphaFoldDB" id="A0A075K5S6"/>
<sequence length="477" mass="52304">MNGRPNSWHSTTSRLILIYGSLFVVWGAVLVGVIQWETTRYLNTVIDQMLQQRMHYIASTEPSRLATTVDAAAAIDPHGIMSVGLFDKDHQPVAGNIDHLPASLLRDGQVHLLRHGLPRPDRDAERVRARGLATTLPNGDILVIAKDISTIDGIGAIIRRALLWGLSLTIIPGLLGGFLLRRGPEKRIRELQAATDPIRQGDLSKRLPVSRRGDELDQLAGIVNTMLGEIERLMNEVKGVCDNIAHDLRTPLTRLRARLYRTQQQLDGEPEAALVESCIVDIDEVLTRFRALLRVSELEDRHRAACFDEVDVGQVLRQVHEFYAPVAEDRGQAFELDIQPLTPVRADAHLLFEALANLVGNAIKFTPSGGKVSLRASMDKRGPRVDVIDSGPGIPADERDAVTRRFYRGDNSRTTGGSGLGLSIVSAIVRLHGYALDIGDTGSSGARLTLYCYTLGPDDKVGTCLSRSVPEVTPMTV</sequence>
<dbReference type="EMBL" id="CP008884">
    <property type="protein sequence ID" value="AIF49499.1"/>
    <property type="molecule type" value="Genomic_DNA"/>
</dbReference>
<dbReference type="KEGG" id="dja:HY57_20650"/>
<evidence type="ECO:0000313" key="14">
    <source>
        <dbReference type="EMBL" id="AIF49499.1"/>
    </source>
</evidence>
<dbReference type="Proteomes" id="UP000027987">
    <property type="component" value="Chromosome"/>
</dbReference>
<name>A0A075K5S6_9GAMM</name>
<dbReference type="InterPro" id="IPR004358">
    <property type="entry name" value="Sig_transdc_His_kin-like_C"/>
</dbReference>
<feature type="domain" description="HAMP" evidence="13">
    <location>
        <begin position="186"/>
        <end position="235"/>
    </location>
</feature>
<gene>
    <name evidence="14" type="ORF">HY57_20650</name>
</gene>
<evidence type="ECO:0000256" key="6">
    <source>
        <dbReference type="ARBA" id="ARBA00022692"/>
    </source>
</evidence>
<evidence type="ECO:0000259" key="13">
    <source>
        <dbReference type="PROSITE" id="PS50885"/>
    </source>
</evidence>
<dbReference type="CDD" id="cd00082">
    <property type="entry name" value="HisKA"/>
    <property type="match status" value="1"/>
</dbReference>
<dbReference type="PROSITE" id="PS50109">
    <property type="entry name" value="HIS_KIN"/>
    <property type="match status" value="1"/>
</dbReference>
<evidence type="ECO:0000256" key="5">
    <source>
        <dbReference type="ARBA" id="ARBA00022679"/>
    </source>
</evidence>
<keyword evidence="5" id="KW-0808">Transferase</keyword>
<evidence type="ECO:0000256" key="10">
    <source>
        <dbReference type="ARBA" id="ARBA00023136"/>
    </source>
</evidence>
<dbReference type="SUPFAM" id="SSF55874">
    <property type="entry name" value="ATPase domain of HSP90 chaperone/DNA topoisomerase II/histidine kinase"/>
    <property type="match status" value="1"/>
</dbReference>
<evidence type="ECO:0000259" key="12">
    <source>
        <dbReference type="PROSITE" id="PS50109"/>
    </source>
</evidence>
<dbReference type="Pfam" id="PF02518">
    <property type="entry name" value="HATPase_c"/>
    <property type="match status" value="1"/>
</dbReference>
<dbReference type="InterPro" id="IPR036890">
    <property type="entry name" value="HATPase_C_sf"/>
</dbReference>
<dbReference type="Gene3D" id="3.30.565.10">
    <property type="entry name" value="Histidine kinase-like ATPase, C-terminal domain"/>
    <property type="match status" value="1"/>
</dbReference>
<keyword evidence="15" id="KW-1185">Reference proteome</keyword>
<dbReference type="EC" id="2.7.13.3" evidence="3"/>
<evidence type="ECO:0000313" key="15">
    <source>
        <dbReference type="Proteomes" id="UP000027987"/>
    </source>
</evidence>
<dbReference type="GO" id="GO:0005886">
    <property type="term" value="C:plasma membrane"/>
    <property type="evidence" value="ECO:0007669"/>
    <property type="project" value="TreeGrafter"/>
</dbReference>
<evidence type="ECO:0000256" key="7">
    <source>
        <dbReference type="ARBA" id="ARBA00022777"/>
    </source>
</evidence>
<proteinExistence type="predicted"/>
<dbReference type="RefSeq" id="WP_019465860.1">
    <property type="nucleotide sequence ID" value="NZ_ALOY01000165.1"/>
</dbReference>
<keyword evidence="10 11" id="KW-0472">Membrane</keyword>
<comment type="catalytic activity">
    <reaction evidence="1">
        <text>ATP + protein L-histidine = ADP + protein N-phospho-L-histidine.</text>
        <dbReference type="EC" id="2.7.13.3"/>
    </reaction>
</comment>
<dbReference type="InterPro" id="IPR003660">
    <property type="entry name" value="HAMP_dom"/>
</dbReference>
<feature type="domain" description="Histidine kinase" evidence="12">
    <location>
        <begin position="243"/>
        <end position="450"/>
    </location>
</feature>
<evidence type="ECO:0000256" key="8">
    <source>
        <dbReference type="ARBA" id="ARBA00022989"/>
    </source>
</evidence>
<dbReference type="PATRIC" id="fig|1217721.7.peg.4231"/>
<dbReference type="InterPro" id="IPR003661">
    <property type="entry name" value="HisK_dim/P_dom"/>
</dbReference>
<comment type="subcellular location">
    <subcellularLocation>
        <location evidence="2">Membrane</location>
    </subcellularLocation>
</comment>
<keyword evidence="9" id="KW-0902">Two-component regulatory system</keyword>
<keyword evidence="6 11" id="KW-0812">Transmembrane</keyword>
<keyword evidence="8 11" id="KW-1133">Transmembrane helix</keyword>
<organism evidence="14 15">
    <name type="scientific">Dyella japonica A8</name>
    <dbReference type="NCBI Taxonomy" id="1217721"/>
    <lineage>
        <taxon>Bacteria</taxon>
        <taxon>Pseudomonadati</taxon>
        <taxon>Pseudomonadota</taxon>
        <taxon>Gammaproteobacteria</taxon>
        <taxon>Lysobacterales</taxon>
        <taxon>Rhodanobacteraceae</taxon>
        <taxon>Dyella</taxon>
    </lineage>
</organism>
<reference evidence="14 15" key="1">
    <citation type="submission" date="2014-07" db="EMBL/GenBank/DDBJ databases">
        <title>Complete Genome Sequence of Dyella japonica Strain A8 Isolated from Malaysian Tropical Soil.</title>
        <authorList>
            <person name="Hui R.K.H."/>
            <person name="Chen J.-W."/>
            <person name="Chan K.-G."/>
            <person name="Leung F.C.C."/>
        </authorList>
    </citation>
    <scope>NUCLEOTIDE SEQUENCE [LARGE SCALE GENOMIC DNA]</scope>
    <source>
        <strain evidence="14 15">A8</strain>
    </source>
</reference>
<dbReference type="InterPro" id="IPR036097">
    <property type="entry name" value="HisK_dim/P_sf"/>
</dbReference>
<evidence type="ECO:0000256" key="9">
    <source>
        <dbReference type="ARBA" id="ARBA00023012"/>
    </source>
</evidence>
<dbReference type="Pfam" id="PF00672">
    <property type="entry name" value="HAMP"/>
    <property type="match status" value="1"/>
</dbReference>
<protein>
    <recommendedName>
        <fullName evidence="3">histidine kinase</fullName>
        <ecNumber evidence="3">2.7.13.3</ecNumber>
    </recommendedName>
</protein>
<evidence type="ECO:0000256" key="1">
    <source>
        <dbReference type="ARBA" id="ARBA00000085"/>
    </source>
</evidence>
<dbReference type="InterPro" id="IPR050428">
    <property type="entry name" value="TCS_sensor_his_kinase"/>
</dbReference>
<evidence type="ECO:0000256" key="2">
    <source>
        <dbReference type="ARBA" id="ARBA00004370"/>
    </source>
</evidence>
<dbReference type="InterPro" id="IPR005467">
    <property type="entry name" value="His_kinase_dom"/>
</dbReference>
<dbReference type="PRINTS" id="PR00344">
    <property type="entry name" value="BCTRLSENSOR"/>
</dbReference>